<organism evidence="13 14">
    <name type="scientific">Eremothecium cymbalariae (strain CBS 270.75 / DBVPG 7215 / KCTC 17166 / NRRL Y-17582)</name>
    <name type="common">Yeast</name>
    <dbReference type="NCBI Taxonomy" id="931890"/>
    <lineage>
        <taxon>Eukaryota</taxon>
        <taxon>Fungi</taxon>
        <taxon>Dikarya</taxon>
        <taxon>Ascomycota</taxon>
        <taxon>Saccharomycotina</taxon>
        <taxon>Saccharomycetes</taxon>
        <taxon>Saccharomycetales</taxon>
        <taxon>Saccharomycetaceae</taxon>
        <taxon>Eremothecium</taxon>
    </lineage>
</organism>
<dbReference type="Proteomes" id="UP000006790">
    <property type="component" value="Chromosome 3"/>
</dbReference>
<evidence type="ECO:0000256" key="1">
    <source>
        <dbReference type="ARBA" id="ARBA00001933"/>
    </source>
</evidence>
<gene>
    <name evidence="13" type="ordered locus">Ecym_3290</name>
</gene>
<evidence type="ECO:0000256" key="2">
    <source>
        <dbReference type="ARBA" id="ARBA00005011"/>
    </source>
</evidence>
<comment type="pathway">
    <text evidence="2">Amino-acid biosynthesis; L-histidine biosynthesis; L-histidine from 5-phospho-alpha-D-ribose 1-diphosphate: step 7/9.</text>
</comment>
<dbReference type="Gene3D" id="3.90.1150.10">
    <property type="entry name" value="Aspartate Aminotransferase, domain 1"/>
    <property type="match status" value="1"/>
</dbReference>
<dbReference type="STRING" id="931890.G8JRL4"/>
<reference evidence="14" key="1">
    <citation type="journal article" date="2012" name="G3 (Bethesda)">
        <title>Pichia sorbitophila, an interspecies yeast hybrid reveals early steps of genome resolution following polyploidization.</title>
        <authorList>
            <person name="Leh Louis V."/>
            <person name="Despons L."/>
            <person name="Friedrich A."/>
            <person name="Martin T."/>
            <person name="Durrens P."/>
            <person name="Casaregola S."/>
            <person name="Neuveglise C."/>
            <person name="Fairhead C."/>
            <person name="Marck C."/>
            <person name="Cruz J.A."/>
            <person name="Straub M.L."/>
            <person name="Kugler V."/>
            <person name="Sacerdot C."/>
            <person name="Uzunov Z."/>
            <person name="Thierry A."/>
            <person name="Weiss S."/>
            <person name="Bleykasten C."/>
            <person name="De Montigny J."/>
            <person name="Jacques N."/>
            <person name="Jung P."/>
            <person name="Lemaire M."/>
            <person name="Mallet S."/>
            <person name="Morel G."/>
            <person name="Richard G.F."/>
            <person name="Sarkar A."/>
            <person name="Savel G."/>
            <person name="Schacherer J."/>
            <person name="Seret M.L."/>
            <person name="Talla E."/>
            <person name="Samson G."/>
            <person name="Jubin C."/>
            <person name="Poulain J."/>
            <person name="Vacherie B."/>
            <person name="Barbe V."/>
            <person name="Pelletier E."/>
            <person name="Sherman D.J."/>
            <person name="Westhof E."/>
            <person name="Weissenbach J."/>
            <person name="Baret P.V."/>
            <person name="Wincker P."/>
            <person name="Gaillardin C."/>
            <person name="Dujon B."/>
            <person name="Souciet J.L."/>
        </authorList>
    </citation>
    <scope>NUCLEOTIDE SEQUENCE [LARGE SCALE GENOMIC DNA]</scope>
    <source>
        <strain evidence="14">CBS 270.75 / DBVPG 7215 / KCTC 17166 / NRRL Y-17582</strain>
    </source>
</reference>
<dbReference type="eggNOG" id="KOG0633">
    <property type="taxonomic scope" value="Eukaryota"/>
</dbReference>
<keyword evidence="8" id="KW-0663">Pyridoxal phosphate</keyword>
<dbReference type="HAMAP" id="MF_01023">
    <property type="entry name" value="HisC_aminotrans_2"/>
    <property type="match status" value="1"/>
</dbReference>
<comment type="similarity">
    <text evidence="3">Belongs to the class-II pyridoxal-phosphate-dependent aminotransferase family.</text>
</comment>
<dbReference type="InterPro" id="IPR015422">
    <property type="entry name" value="PyrdxlP-dep_Trfase_small"/>
</dbReference>
<dbReference type="OrthoDB" id="2015537at2759"/>
<evidence type="ECO:0000256" key="7">
    <source>
        <dbReference type="ARBA" id="ARBA00022679"/>
    </source>
</evidence>
<dbReference type="Pfam" id="PF00155">
    <property type="entry name" value="Aminotran_1_2"/>
    <property type="match status" value="1"/>
</dbReference>
<keyword evidence="6" id="KW-0028">Amino-acid biosynthesis</keyword>
<dbReference type="PANTHER" id="PTHR42885">
    <property type="entry name" value="HISTIDINOL-PHOSPHATE AMINOTRANSFERASE-RELATED"/>
    <property type="match status" value="1"/>
</dbReference>
<dbReference type="PANTHER" id="PTHR42885:SF2">
    <property type="entry name" value="HISTIDINOL-PHOSPHATE AMINOTRANSFERASE"/>
    <property type="match status" value="1"/>
</dbReference>
<dbReference type="InterPro" id="IPR004839">
    <property type="entry name" value="Aminotransferase_I/II_large"/>
</dbReference>
<comment type="catalytic activity">
    <reaction evidence="11">
        <text>L-histidinol phosphate + 2-oxoglutarate = 3-(imidazol-4-yl)-2-oxopropyl phosphate + L-glutamate</text>
        <dbReference type="Rhea" id="RHEA:23744"/>
        <dbReference type="ChEBI" id="CHEBI:16810"/>
        <dbReference type="ChEBI" id="CHEBI:29985"/>
        <dbReference type="ChEBI" id="CHEBI:57766"/>
        <dbReference type="ChEBI" id="CHEBI:57980"/>
        <dbReference type="EC" id="2.6.1.9"/>
    </reaction>
</comment>
<evidence type="ECO:0000256" key="8">
    <source>
        <dbReference type="ARBA" id="ARBA00022898"/>
    </source>
</evidence>
<keyword evidence="5" id="KW-0032">Aminotransferase</keyword>
<name>G8JRL4_ERECY</name>
<dbReference type="CDD" id="cd00609">
    <property type="entry name" value="AAT_like"/>
    <property type="match status" value="1"/>
</dbReference>
<protein>
    <recommendedName>
        <fullName evidence="4">histidinol-phosphate transaminase</fullName>
        <ecNumber evidence="4">2.6.1.9</ecNumber>
    </recommendedName>
    <alternativeName>
        <fullName evidence="10">Imidazole acetol-phosphate transaminase</fullName>
    </alternativeName>
</protein>
<evidence type="ECO:0000256" key="9">
    <source>
        <dbReference type="ARBA" id="ARBA00023102"/>
    </source>
</evidence>
<keyword evidence="7" id="KW-0808">Transferase</keyword>
<dbReference type="InterPro" id="IPR015424">
    <property type="entry name" value="PyrdxlP-dep_Trfase"/>
</dbReference>
<dbReference type="PROSITE" id="PS00599">
    <property type="entry name" value="AA_TRANSFER_CLASS_2"/>
    <property type="match status" value="1"/>
</dbReference>
<dbReference type="InterPro" id="IPR015421">
    <property type="entry name" value="PyrdxlP-dep_Trfase_major"/>
</dbReference>
<accession>G8JRL4</accession>
<evidence type="ECO:0000256" key="10">
    <source>
        <dbReference type="ARBA" id="ARBA00030262"/>
    </source>
</evidence>
<keyword evidence="14" id="KW-1185">Reference proteome</keyword>
<dbReference type="AlphaFoldDB" id="G8JRL4"/>
<evidence type="ECO:0000256" key="4">
    <source>
        <dbReference type="ARBA" id="ARBA00012748"/>
    </source>
</evidence>
<dbReference type="InParanoid" id="G8JRL4"/>
<evidence type="ECO:0000256" key="5">
    <source>
        <dbReference type="ARBA" id="ARBA00022576"/>
    </source>
</evidence>
<evidence type="ECO:0000256" key="3">
    <source>
        <dbReference type="ARBA" id="ARBA00008392"/>
    </source>
</evidence>
<dbReference type="OMA" id="NFVQFGR"/>
<dbReference type="GO" id="GO:0000105">
    <property type="term" value="P:L-histidine biosynthetic process"/>
    <property type="evidence" value="ECO:0007669"/>
    <property type="project" value="UniProtKB-KW"/>
</dbReference>
<dbReference type="GeneID" id="11468855"/>
<proteinExistence type="inferred from homology"/>
<dbReference type="GO" id="GO:0004400">
    <property type="term" value="F:histidinol-phosphate transaminase activity"/>
    <property type="evidence" value="ECO:0007669"/>
    <property type="project" value="UniProtKB-EC"/>
</dbReference>
<evidence type="ECO:0000313" key="13">
    <source>
        <dbReference type="EMBL" id="AET38783.1"/>
    </source>
</evidence>
<evidence type="ECO:0000313" key="14">
    <source>
        <dbReference type="Proteomes" id="UP000006790"/>
    </source>
</evidence>
<evidence type="ECO:0000256" key="6">
    <source>
        <dbReference type="ARBA" id="ARBA00022605"/>
    </source>
</evidence>
<evidence type="ECO:0000256" key="11">
    <source>
        <dbReference type="ARBA" id="ARBA00047481"/>
    </source>
</evidence>
<dbReference type="EMBL" id="CP002499">
    <property type="protein sequence ID" value="AET38783.1"/>
    <property type="molecule type" value="Genomic_DNA"/>
</dbReference>
<dbReference type="NCBIfam" id="TIGR01141">
    <property type="entry name" value="hisC"/>
    <property type="match status" value="1"/>
</dbReference>
<evidence type="ECO:0000259" key="12">
    <source>
        <dbReference type="Pfam" id="PF00155"/>
    </source>
</evidence>
<dbReference type="InterPro" id="IPR001917">
    <property type="entry name" value="Aminotrans_II_pyridoxalP_BS"/>
</dbReference>
<dbReference type="SUPFAM" id="SSF53383">
    <property type="entry name" value="PLP-dependent transferases"/>
    <property type="match status" value="1"/>
</dbReference>
<sequence length="386" mass="42427">MTFDISTVIRPNILNLKPYRCARDDYSEGMLLDANENAYGPMIAGLQDGSELHRYPDPHQVTLKELMANYRNNTSAFKSEGLAPISYKNICLGVGSDEGVDSLIRATCVPKTDKVLVLPPTYSMYSVFAMINDTEVVECPLITEDNSFDMDLDNVLETLSNDDSIKLLFITTPGNPTGASISTQKIEMLLNNWSAGIVVVDEAYIDFSSSDSAAPLVNKYPNLVVIQTLSKSFGLAGVRLGLTFASEDISKVLNVMKAPYNISKMASEIGISALQPESLLLLNKVKLQIDNEKLRVVKVLDSLDYVDKCPVGGLDANFIMVRVKDQDSELAKNLCHDMAVKSGIVMRFRGDEPGCEGCIRITIGTPEENSILIREFSKTLTDLVEK</sequence>
<dbReference type="KEGG" id="erc:Ecym_3290"/>
<dbReference type="FunCoup" id="G8JRL4">
    <property type="interactions" value="188"/>
</dbReference>
<dbReference type="InterPro" id="IPR005861">
    <property type="entry name" value="HisP_aminotrans"/>
</dbReference>
<dbReference type="GO" id="GO:0030170">
    <property type="term" value="F:pyridoxal phosphate binding"/>
    <property type="evidence" value="ECO:0007669"/>
    <property type="project" value="InterPro"/>
</dbReference>
<dbReference type="HOGENOM" id="CLU_017584_3_1_1"/>
<feature type="domain" description="Aminotransferase class I/classII large" evidence="12">
    <location>
        <begin position="29"/>
        <end position="374"/>
    </location>
</feature>
<dbReference type="Gene3D" id="3.40.640.10">
    <property type="entry name" value="Type I PLP-dependent aspartate aminotransferase-like (Major domain)"/>
    <property type="match status" value="1"/>
</dbReference>
<comment type="cofactor">
    <cofactor evidence="1">
        <name>pyridoxal 5'-phosphate</name>
        <dbReference type="ChEBI" id="CHEBI:597326"/>
    </cofactor>
</comment>
<dbReference type="RefSeq" id="XP_003645600.1">
    <property type="nucleotide sequence ID" value="XM_003645552.1"/>
</dbReference>
<dbReference type="EC" id="2.6.1.9" evidence="4"/>
<keyword evidence="9" id="KW-0368">Histidine biosynthesis</keyword>